<dbReference type="PANTHER" id="PTHR33375">
    <property type="entry name" value="CHROMOSOME-PARTITIONING PROTEIN PARB-RELATED"/>
    <property type="match status" value="1"/>
</dbReference>
<evidence type="ECO:0000256" key="1">
    <source>
        <dbReference type="ARBA" id="ARBA00006295"/>
    </source>
</evidence>
<dbReference type="Gene3D" id="3.90.1530.10">
    <property type="entry name" value="Conserved hypothetical protein from pyrococcus furiosus pfu- 392566-001, ParB domain"/>
    <property type="match status" value="1"/>
</dbReference>
<name>A0ABV4X9C8_9CYAN</name>
<reference evidence="4 5" key="1">
    <citation type="submission" date="2024-09" db="EMBL/GenBank/DDBJ databases">
        <title>Floridaenema gen nov. (Aerosakkonemataceae, Aerosakkonematales ord. nov., Cyanobacteria) from benthic tropical and subtropical fresh waters, with the description of four new species.</title>
        <authorList>
            <person name="Moretto J.A."/>
            <person name="Berthold D.E."/>
            <person name="Lefler F.W."/>
            <person name="Huang I.-S."/>
            <person name="Laughinghouse H. IV."/>
        </authorList>
    </citation>
    <scope>NUCLEOTIDE SEQUENCE [LARGE SCALE GENOMIC DNA]</scope>
    <source>
        <strain evidence="4 5">BLCC-F46</strain>
    </source>
</reference>
<organism evidence="4 5">
    <name type="scientific">Floridaenema aerugineum BLCC-F46</name>
    <dbReference type="NCBI Taxonomy" id="3153654"/>
    <lineage>
        <taxon>Bacteria</taxon>
        <taxon>Bacillati</taxon>
        <taxon>Cyanobacteriota</taxon>
        <taxon>Cyanophyceae</taxon>
        <taxon>Oscillatoriophycideae</taxon>
        <taxon>Aerosakkonematales</taxon>
        <taxon>Aerosakkonemataceae</taxon>
        <taxon>Floridanema</taxon>
        <taxon>Floridanema aerugineum</taxon>
    </lineage>
</organism>
<proteinExistence type="inferred from homology"/>
<feature type="coiled-coil region" evidence="2">
    <location>
        <begin position="17"/>
        <end position="59"/>
    </location>
</feature>
<sequence>MAKLPKINERFTGAIQATDQAQKIAQLQAEIETLRSTQAPELEQQIEELRKQLLAEEGELEIDVMAIDPNPYQPRQTLTTESIQTIARSMEKDGQIAPVIVIAQGERYLLWDGQRRWSAAKLLGWKTLRAVKALMPEDLHRKALLTFIHHEDLNPLDKAEAIIKELTTATGIEAEEIPTILSTVLRRLERSDQANQLTALVTATTEAQLQGVQSLGVNENEEKILLVLLDLALNPASVKANLMPMLSLPKDLKIAIREQGLKGAHALALTVISAKTLKTSERQATKERIAATNRVIEQELTVAKTRELVAQIKAKYVKPETSESKEVTTVVRGVEKLSKTVMTSTSTEQLTQLRQILQQKLSEIDEILNP</sequence>
<dbReference type="Proteomes" id="UP001576774">
    <property type="component" value="Unassembled WGS sequence"/>
</dbReference>
<dbReference type="NCBIfam" id="TIGR00180">
    <property type="entry name" value="parB_part"/>
    <property type="match status" value="1"/>
</dbReference>
<evidence type="ECO:0000259" key="3">
    <source>
        <dbReference type="SMART" id="SM00470"/>
    </source>
</evidence>
<comment type="similarity">
    <text evidence="1">Belongs to the ParB family.</text>
</comment>
<keyword evidence="2" id="KW-0175">Coiled coil</keyword>
<keyword evidence="5" id="KW-1185">Reference proteome</keyword>
<dbReference type="SUPFAM" id="SSF110849">
    <property type="entry name" value="ParB/Sulfiredoxin"/>
    <property type="match status" value="1"/>
</dbReference>
<dbReference type="EMBL" id="JBHFNQ010000163">
    <property type="protein sequence ID" value="MFB2879329.1"/>
    <property type="molecule type" value="Genomic_DNA"/>
</dbReference>
<dbReference type="Pfam" id="PF02195">
    <property type="entry name" value="ParB_N"/>
    <property type="match status" value="1"/>
</dbReference>
<dbReference type="RefSeq" id="WP_413272375.1">
    <property type="nucleotide sequence ID" value="NZ_JBHFNQ010000163.1"/>
</dbReference>
<dbReference type="PANTHER" id="PTHR33375:SF1">
    <property type="entry name" value="CHROMOSOME-PARTITIONING PROTEIN PARB-RELATED"/>
    <property type="match status" value="1"/>
</dbReference>
<feature type="domain" description="ParB-like N-terminal" evidence="3">
    <location>
        <begin position="60"/>
        <end position="153"/>
    </location>
</feature>
<gene>
    <name evidence="4" type="ORF">ACE1CC_20950</name>
</gene>
<evidence type="ECO:0000313" key="5">
    <source>
        <dbReference type="Proteomes" id="UP001576774"/>
    </source>
</evidence>
<dbReference type="InterPro" id="IPR036086">
    <property type="entry name" value="ParB/Sulfiredoxin_sf"/>
</dbReference>
<evidence type="ECO:0000256" key="2">
    <source>
        <dbReference type="SAM" id="Coils"/>
    </source>
</evidence>
<dbReference type="SMART" id="SM00470">
    <property type="entry name" value="ParB"/>
    <property type="match status" value="1"/>
</dbReference>
<dbReference type="InterPro" id="IPR003115">
    <property type="entry name" value="ParB_N"/>
</dbReference>
<accession>A0ABV4X9C8</accession>
<evidence type="ECO:0000313" key="4">
    <source>
        <dbReference type="EMBL" id="MFB2879329.1"/>
    </source>
</evidence>
<protein>
    <submittedName>
        <fullName evidence="4">ParB/RepB/Spo0J family partition protein</fullName>
    </submittedName>
</protein>
<dbReference type="InterPro" id="IPR050336">
    <property type="entry name" value="Chromosome_partition/occlusion"/>
</dbReference>
<dbReference type="InterPro" id="IPR004437">
    <property type="entry name" value="ParB/RepB/Spo0J"/>
</dbReference>
<comment type="caution">
    <text evidence="4">The sequence shown here is derived from an EMBL/GenBank/DDBJ whole genome shotgun (WGS) entry which is preliminary data.</text>
</comment>